<reference evidence="2 3" key="1">
    <citation type="submission" date="2019-02" db="EMBL/GenBank/DDBJ databases">
        <title>Deep-cultivation of Planctomycetes and their phenomic and genomic characterization uncovers novel biology.</title>
        <authorList>
            <person name="Wiegand S."/>
            <person name="Jogler M."/>
            <person name="Boedeker C."/>
            <person name="Pinto D."/>
            <person name="Vollmers J."/>
            <person name="Rivas-Marin E."/>
            <person name="Kohn T."/>
            <person name="Peeters S.H."/>
            <person name="Heuer A."/>
            <person name="Rast P."/>
            <person name="Oberbeckmann S."/>
            <person name="Bunk B."/>
            <person name="Jeske O."/>
            <person name="Meyerdierks A."/>
            <person name="Storesund J.E."/>
            <person name="Kallscheuer N."/>
            <person name="Luecker S."/>
            <person name="Lage O.M."/>
            <person name="Pohl T."/>
            <person name="Merkel B.J."/>
            <person name="Hornburger P."/>
            <person name="Mueller R.-W."/>
            <person name="Bruemmer F."/>
            <person name="Labrenz M."/>
            <person name="Spormann A.M."/>
            <person name="Op den Camp H."/>
            <person name="Overmann J."/>
            <person name="Amann R."/>
            <person name="Jetten M.S.M."/>
            <person name="Mascher T."/>
            <person name="Medema M.H."/>
            <person name="Devos D.P."/>
            <person name="Kaster A.-K."/>
            <person name="Ovreas L."/>
            <person name="Rohde M."/>
            <person name="Galperin M.Y."/>
            <person name="Jogler C."/>
        </authorList>
    </citation>
    <scope>NUCLEOTIDE SEQUENCE [LARGE SCALE GENOMIC DNA]</scope>
    <source>
        <strain evidence="2 3">ElP</strain>
    </source>
</reference>
<protein>
    <submittedName>
        <fullName evidence="2">Type II secretion system protein G</fullName>
    </submittedName>
</protein>
<proteinExistence type="predicted"/>
<accession>A0A518HA63</accession>
<dbReference type="Pfam" id="PF07596">
    <property type="entry name" value="SBP_bac_10"/>
    <property type="match status" value="1"/>
</dbReference>
<gene>
    <name evidence="2" type="primary">xcpT_21</name>
    <name evidence="2" type="ORF">ElP_56830</name>
</gene>
<organism evidence="2 3">
    <name type="scientific">Tautonia plasticadhaerens</name>
    <dbReference type="NCBI Taxonomy" id="2527974"/>
    <lineage>
        <taxon>Bacteria</taxon>
        <taxon>Pseudomonadati</taxon>
        <taxon>Planctomycetota</taxon>
        <taxon>Planctomycetia</taxon>
        <taxon>Isosphaerales</taxon>
        <taxon>Isosphaeraceae</taxon>
        <taxon>Tautonia</taxon>
    </lineage>
</organism>
<dbReference type="OrthoDB" id="263171at2"/>
<feature type="domain" description="DUF1559" evidence="1">
    <location>
        <begin position="32"/>
        <end position="335"/>
    </location>
</feature>
<keyword evidence="3" id="KW-1185">Reference proteome</keyword>
<dbReference type="InterPro" id="IPR045584">
    <property type="entry name" value="Pilin-like"/>
</dbReference>
<dbReference type="RefSeq" id="WP_145275760.1">
    <property type="nucleotide sequence ID" value="NZ_CP036426.1"/>
</dbReference>
<dbReference type="InterPro" id="IPR027558">
    <property type="entry name" value="Pre_pil_HX9DG_C"/>
</dbReference>
<dbReference type="PANTHER" id="PTHR30093:SF2">
    <property type="entry name" value="TYPE II SECRETION SYSTEM PROTEIN H"/>
    <property type="match status" value="1"/>
</dbReference>
<name>A0A518HA63_9BACT</name>
<dbReference type="Proteomes" id="UP000317835">
    <property type="component" value="Chromosome"/>
</dbReference>
<dbReference type="Gene3D" id="3.30.700.10">
    <property type="entry name" value="Glycoprotein, Type 4 Pilin"/>
    <property type="match status" value="1"/>
</dbReference>
<sequence length="356" mass="37774">MNRTRRGFTLIELLVVIAIIGVLIALLLPAVQSAREAARRAQCTNNLKQIALATHNYHDVNNAVPSGSLWPCPGNDGCWGWGVAPMVGVLQFIEQGTLYNAYNASLGVMGNTTAAPNLWLGNKTVFDTKIASFMCPSDSAEVTTPVTNYLGNLGGPFALGGYSGPVIPSRYSPWDYPADETSLLATAKTVGFAAMRDGTSNTALWSEGISGTTNSVVAGGGKGNEARGVFPTNFNNRTRSAATVMAMLASCQSIAPGTASIRNDRGVGWQYTYPGYVNNLYNHVGPPNSRRCTNAPPNTWSLDLWGTEPPTSYHPGGVNTAMADGSVRFIKETIGLQTWWALGTKAGGEVVSADQF</sequence>
<dbReference type="PANTHER" id="PTHR30093">
    <property type="entry name" value="GENERAL SECRETION PATHWAY PROTEIN G"/>
    <property type="match status" value="1"/>
</dbReference>
<dbReference type="AlphaFoldDB" id="A0A518HA63"/>
<dbReference type="InterPro" id="IPR011453">
    <property type="entry name" value="DUF1559"/>
</dbReference>
<dbReference type="SUPFAM" id="SSF54523">
    <property type="entry name" value="Pili subunits"/>
    <property type="match status" value="1"/>
</dbReference>
<dbReference type="NCBIfam" id="TIGR04294">
    <property type="entry name" value="pre_pil_HX9DG"/>
    <property type="match status" value="1"/>
</dbReference>
<evidence type="ECO:0000313" key="2">
    <source>
        <dbReference type="EMBL" id="QDV37738.1"/>
    </source>
</evidence>
<evidence type="ECO:0000259" key="1">
    <source>
        <dbReference type="Pfam" id="PF07596"/>
    </source>
</evidence>
<dbReference type="KEGG" id="tpla:ElP_56830"/>
<dbReference type="NCBIfam" id="TIGR02532">
    <property type="entry name" value="IV_pilin_GFxxxE"/>
    <property type="match status" value="1"/>
</dbReference>
<dbReference type="InterPro" id="IPR012902">
    <property type="entry name" value="N_methyl_site"/>
</dbReference>
<evidence type="ECO:0000313" key="3">
    <source>
        <dbReference type="Proteomes" id="UP000317835"/>
    </source>
</evidence>
<dbReference type="PROSITE" id="PS00409">
    <property type="entry name" value="PROKAR_NTER_METHYL"/>
    <property type="match status" value="1"/>
</dbReference>
<dbReference type="EMBL" id="CP036426">
    <property type="protein sequence ID" value="QDV37738.1"/>
    <property type="molecule type" value="Genomic_DNA"/>
</dbReference>
<dbReference type="Pfam" id="PF07963">
    <property type="entry name" value="N_methyl"/>
    <property type="match status" value="1"/>
</dbReference>